<evidence type="ECO:0000256" key="5">
    <source>
        <dbReference type="ARBA" id="ARBA00022741"/>
    </source>
</evidence>
<dbReference type="InterPro" id="IPR057573">
    <property type="entry name" value="NOL9_N"/>
</dbReference>
<organism evidence="14 15">
    <name type="scientific">Henosepilachna vigintioctopunctata</name>
    <dbReference type="NCBI Taxonomy" id="420089"/>
    <lineage>
        <taxon>Eukaryota</taxon>
        <taxon>Metazoa</taxon>
        <taxon>Ecdysozoa</taxon>
        <taxon>Arthropoda</taxon>
        <taxon>Hexapoda</taxon>
        <taxon>Insecta</taxon>
        <taxon>Pterygota</taxon>
        <taxon>Neoptera</taxon>
        <taxon>Endopterygota</taxon>
        <taxon>Coleoptera</taxon>
        <taxon>Polyphaga</taxon>
        <taxon>Cucujiformia</taxon>
        <taxon>Coccinelloidea</taxon>
        <taxon>Coccinellidae</taxon>
        <taxon>Epilachninae</taxon>
        <taxon>Epilachnini</taxon>
        <taxon>Henosepilachna</taxon>
    </lineage>
</organism>
<keyword evidence="15" id="KW-1185">Reference proteome</keyword>
<dbReference type="InterPro" id="IPR057570">
    <property type="entry name" value="NOL9_C"/>
</dbReference>
<feature type="compositionally biased region" description="Basic and acidic residues" evidence="10">
    <location>
        <begin position="9"/>
        <end position="19"/>
    </location>
</feature>
<reference evidence="14 15" key="1">
    <citation type="submission" date="2023-03" db="EMBL/GenBank/DDBJ databases">
        <title>Genome insight into feeding habits of ladybird beetles.</title>
        <authorList>
            <person name="Li H.-S."/>
            <person name="Huang Y.-H."/>
            <person name="Pang H."/>
        </authorList>
    </citation>
    <scope>NUCLEOTIDE SEQUENCE [LARGE SCALE GENOMIC DNA]</scope>
    <source>
        <strain evidence="14">SYSU_2023b</strain>
        <tissue evidence="14">Whole body</tissue>
    </source>
</reference>
<feature type="region of interest" description="Disordered" evidence="10">
    <location>
        <begin position="1"/>
        <end position="81"/>
    </location>
</feature>
<evidence type="ECO:0000256" key="9">
    <source>
        <dbReference type="ARBA" id="ARBA00071212"/>
    </source>
</evidence>
<feature type="compositionally biased region" description="Low complexity" evidence="10">
    <location>
        <begin position="71"/>
        <end position="81"/>
    </location>
</feature>
<comment type="similarity">
    <text evidence="2">Belongs to the Clp1 family. NOL9/GRC3 subfamily.</text>
</comment>
<keyword evidence="8" id="KW-0539">Nucleus</keyword>
<comment type="subcellular location">
    <subcellularLocation>
        <location evidence="1">Nucleus</location>
        <location evidence="1">Nucleolus</location>
    </subcellularLocation>
</comment>
<keyword evidence="4" id="KW-0808">Transferase</keyword>
<evidence type="ECO:0000259" key="12">
    <source>
        <dbReference type="Pfam" id="PF24419"/>
    </source>
</evidence>
<evidence type="ECO:0000256" key="2">
    <source>
        <dbReference type="ARBA" id="ARBA00011003"/>
    </source>
</evidence>
<evidence type="ECO:0000313" key="14">
    <source>
        <dbReference type="EMBL" id="KAK9887576.1"/>
    </source>
</evidence>
<dbReference type="PANTHER" id="PTHR12755:SF3">
    <property type="entry name" value="POLYNUCLEOTIDE 5'-HYDROXYL-KINASE NOL9"/>
    <property type="match status" value="1"/>
</dbReference>
<dbReference type="Proteomes" id="UP001431783">
    <property type="component" value="Unassembled WGS sequence"/>
</dbReference>
<evidence type="ECO:0000256" key="7">
    <source>
        <dbReference type="ARBA" id="ARBA00022840"/>
    </source>
</evidence>
<feature type="domain" description="Clp1 P-loop" evidence="11">
    <location>
        <begin position="384"/>
        <end position="534"/>
    </location>
</feature>
<dbReference type="Gene3D" id="3.40.50.300">
    <property type="entry name" value="P-loop containing nucleotide triphosphate hydrolases"/>
    <property type="match status" value="1"/>
</dbReference>
<dbReference type="InterPro" id="IPR027417">
    <property type="entry name" value="P-loop_NTPase"/>
</dbReference>
<dbReference type="Pfam" id="PF24419">
    <property type="entry name" value="Cupin_NOL9"/>
    <property type="match status" value="1"/>
</dbReference>
<dbReference type="InterPro" id="IPR045116">
    <property type="entry name" value="Clp1/Grc3"/>
</dbReference>
<accession>A0AAW1UVS5</accession>
<dbReference type="Pfam" id="PF25467">
    <property type="entry name" value="NOL9_C"/>
    <property type="match status" value="1"/>
</dbReference>
<feature type="domain" description="NOL9 C-terminal" evidence="13">
    <location>
        <begin position="600"/>
        <end position="683"/>
    </location>
</feature>
<keyword evidence="7" id="KW-0067">ATP-binding</keyword>
<keyword evidence="3" id="KW-0698">rRNA processing</keyword>
<gene>
    <name evidence="14" type="ORF">WA026_023383</name>
</gene>
<dbReference type="InterPro" id="IPR032319">
    <property type="entry name" value="CLP1_P"/>
</dbReference>
<evidence type="ECO:0000256" key="3">
    <source>
        <dbReference type="ARBA" id="ARBA00022552"/>
    </source>
</evidence>
<dbReference type="PANTHER" id="PTHR12755">
    <property type="entry name" value="CLEAVAGE/POLYADENYLATION FACTOR IA SUBUNIT CLP1P"/>
    <property type="match status" value="1"/>
</dbReference>
<proteinExistence type="inferred from homology"/>
<keyword evidence="6" id="KW-0418">Kinase</keyword>
<dbReference type="GO" id="GO:0051731">
    <property type="term" value="F:polynucleotide 5'-hydroxyl-kinase activity"/>
    <property type="evidence" value="ECO:0007669"/>
    <property type="project" value="InterPro"/>
</dbReference>
<evidence type="ECO:0000259" key="13">
    <source>
        <dbReference type="Pfam" id="PF25467"/>
    </source>
</evidence>
<dbReference type="Pfam" id="PF16575">
    <property type="entry name" value="CLP1_P"/>
    <property type="match status" value="1"/>
</dbReference>
<evidence type="ECO:0000313" key="15">
    <source>
        <dbReference type="Proteomes" id="UP001431783"/>
    </source>
</evidence>
<evidence type="ECO:0000256" key="8">
    <source>
        <dbReference type="ARBA" id="ARBA00023242"/>
    </source>
</evidence>
<evidence type="ECO:0000256" key="10">
    <source>
        <dbReference type="SAM" id="MobiDB-lite"/>
    </source>
</evidence>
<dbReference type="SUPFAM" id="SSF52540">
    <property type="entry name" value="P-loop containing nucleoside triphosphate hydrolases"/>
    <property type="match status" value="1"/>
</dbReference>
<comment type="caution">
    <text evidence="14">The sequence shown here is derived from an EMBL/GenBank/DDBJ whole genome shotgun (WGS) entry which is preliminary data.</text>
</comment>
<evidence type="ECO:0000259" key="11">
    <source>
        <dbReference type="Pfam" id="PF16575"/>
    </source>
</evidence>
<dbReference type="GO" id="GO:0005524">
    <property type="term" value="F:ATP binding"/>
    <property type="evidence" value="ECO:0007669"/>
    <property type="project" value="UniProtKB-KW"/>
</dbReference>
<dbReference type="AlphaFoldDB" id="A0AAW1UVS5"/>
<dbReference type="GO" id="GO:0005730">
    <property type="term" value="C:nucleolus"/>
    <property type="evidence" value="ECO:0007669"/>
    <property type="project" value="UniProtKB-SubCell"/>
</dbReference>
<sequence>MKHNTNRNKHQEIQSKNHVLDPVSQNSDCEKTMIKRRKKRKSVIFKPHKSPKQRKIKSPKLPRERELIDHPSTSSSSILKPSTSEILDIGSLGDKLSDDSISLNNDRVYHSKSGSSFNIEGPLSCTSSDSDLIDGFNEFYMDSELMDAQSTGDIRELMNDEDNSEKEHSYDVTDGLSIRNSNMDNIDCSEDMNDSFDLRINDLIENKETDTDSEHSESDFELFETKSEYIVVLKYSQTIKLFGYCNVRVLFGKINILGCVLTSKSLDHAIFSPRGTALLTLKNTSAFCDEMVKLKNLVPQLQSVQSIKHLVIRKDSSVVKFSKKTDLTLRFIENHISQWIFPKQTIYPCLKIEQKSIWNTISKSEEWDKLISNITSNCKIFICGGKGVGKSTFLRYTINCLIQKYEKVRVIDLDPGQSEFTIPGSISTVTVSEPLLGVNYTHLKQADRSILCDINVSQDPLKYVERIEELIKGLNRRKEDENIPTLINYMGYTNDIAYHVVSSAVVILQPTKIVYIHSTNTKKNYKIPLNKKNIIKHSKLFCPNSKTDFNVEVVRIPSVTDENAGWTLEPRQMREMCILAYFGKLMTESVKSLQDFNIDMYEVSLTKISVTDKENVKVSPDAINGNIVALCILANEDPCVFECVGWSIVRCINPLENKAIIITPLEGRLLENVTHFVVGCLTLPPSVYMNTEYVHDEIPYIMKGELVEFGQMSRRSLIPSNTTRK</sequence>
<dbReference type="GO" id="GO:0000448">
    <property type="term" value="P:cleavage in ITS2 between 5.8S rRNA and LSU-rRNA of tricistronic rRNA transcript (SSU-rRNA, 5.8S rRNA, LSU-rRNA)"/>
    <property type="evidence" value="ECO:0007669"/>
    <property type="project" value="TreeGrafter"/>
</dbReference>
<evidence type="ECO:0000256" key="4">
    <source>
        <dbReference type="ARBA" id="ARBA00022679"/>
    </source>
</evidence>
<evidence type="ECO:0000256" key="1">
    <source>
        <dbReference type="ARBA" id="ARBA00004604"/>
    </source>
</evidence>
<feature type="domain" description="NOL9 N-terminal" evidence="12">
    <location>
        <begin position="220"/>
        <end position="344"/>
    </location>
</feature>
<protein>
    <recommendedName>
        <fullName evidence="9">Polynucleotide 5'-hydroxyl-kinase NOL9</fullName>
    </recommendedName>
</protein>
<feature type="compositionally biased region" description="Basic residues" evidence="10">
    <location>
        <begin position="34"/>
        <end position="60"/>
    </location>
</feature>
<keyword evidence="5" id="KW-0547">Nucleotide-binding</keyword>
<evidence type="ECO:0000256" key="6">
    <source>
        <dbReference type="ARBA" id="ARBA00022777"/>
    </source>
</evidence>
<name>A0AAW1UVS5_9CUCU</name>
<dbReference type="EMBL" id="JARQZJ010000114">
    <property type="protein sequence ID" value="KAK9887576.1"/>
    <property type="molecule type" value="Genomic_DNA"/>
</dbReference>